<gene>
    <name evidence="4" type="ORF">SAMN05216233_10465</name>
</gene>
<dbReference type="GO" id="GO:0003677">
    <property type="term" value="F:DNA binding"/>
    <property type="evidence" value="ECO:0007669"/>
    <property type="project" value="UniProtKB-KW"/>
</dbReference>
<dbReference type="GO" id="GO:0003700">
    <property type="term" value="F:DNA-binding transcription factor activity"/>
    <property type="evidence" value="ECO:0007669"/>
    <property type="project" value="InterPro"/>
</dbReference>
<accession>A0A1G5D9U6</accession>
<dbReference type="RefSeq" id="WP_264294132.1">
    <property type="nucleotide sequence ID" value="NZ_FMUX01000004.1"/>
</dbReference>
<dbReference type="Pfam" id="PF13411">
    <property type="entry name" value="MerR_1"/>
    <property type="match status" value="1"/>
</dbReference>
<keyword evidence="2" id="KW-0175">Coiled coil</keyword>
<dbReference type="InterPro" id="IPR009061">
    <property type="entry name" value="DNA-bd_dom_put_sf"/>
</dbReference>
<dbReference type="PRINTS" id="PR00040">
    <property type="entry name" value="HTHMERR"/>
</dbReference>
<name>A0A1G5D9U6_9BACT</name>
<dbReference type="PANTHER" id="PTHR30204:SF58">
    <property type="entry name" value="HTH-TYPE TRANSCRIPTIONAL REGULATOR YFMP"/>
    <property type="match status" value="1"/>
</dbReference>
<proteinExistence type="predicted"/>
<dbReference type="InterPro" id="IPR047057">
    <property type="entry name" value="MerR_fam"/>
</dbReference>
<evidence type="ECO:0000313" key="5">
    <source>
        <dbReference type="Proteomes" id="UP000198870"/>
    </source>
</evidence>
<dbReference type="EMBL" id="FMUX01000004">
    <property type="protein sequence ID" value="SCY11386.1"/>
    <property type="molecule type" value="Genomic_DNA"/>
</dbReference>
<dbReference type="Gene3D" id="1.10.1660.10">
    <property type="match status" value="1"/>
</dbReference>
<dbReference type="PROSITE" id="PS50937">
    <property type="entry name" value="HTH_MERR_2"/>
    <property type="match status" value="1"/>
</dbReference>
<dbReference type="SUPFAM" id="SSF46955">
    <property type="entry name" value="Putative DNA-binding domain"/>
    <property type="match status" value="1"/>
</dbReference>
<keyword evidence="5" id="KW-1185">Reference proteome</keyword>
<evidence type="ECO:0000256" key="2">
    <source>
        <dbReference type="SAM" id="Coils"/>
    </source>
</evidence>
<evidence type="ECO:0000259" key="3">
    <source>
        <dbReference type="PROSITE" id="PS50937"/>
    </source>
</evidence>
<dbReference type="STRING" id="419481.SAMN05216233_10465"/>
<protein>
    <submittedName>
        <fullName evidence="4">DNA-binding transcriptional regulator, MerR family</fullName>
    </submittedName>
</protein>
<reference evidence="4 5" key="1">
    <citation type="submission" date="2016-10" db="EMBL/GenBank/DDBJ databases">
        <authorList>
            <person name="de Groot N.N."/>
        </authorList>
    </citation>
    <scope>NUCLEOTIDE SEQUENCE [LARGE SCALE GENOMIC DNA]</scope>
    <source>
        <strain evidence="4 5">AA1</strain>
    </source>
</reference>
<dbReference type="Proteomes" id="UP000198870">
    <property type="component" value="Unassembled WGS sequence"/>
</dbReference>
<feature type="coiled-coil region" evidence="2">
    <location>
        <begin position="102"/>
        <end position="129"/>
    </location>
</feature>
<dbReference type="AlphaFoldDB" id="A0A1G5D9U6"/>
<sequence>MKRQGKEIYYTISDLAREFDISTRSIRFYEEKNLISPRRTEGNQRIYSRRDHVRLKLILRGKRFGYSLEEISEIIGLTDFDIDEVEQIRKTLAMGQKKITDVRERINDLKLLEEELVSFQAKMDARLRELTTDE</sequence>
<dbReference type="CDD" id="cd04776">
    <property type="entry name" value="HTH_GnyR"/>
    <property type="match status" value="1"/>
</dbReference>
<feature type="domain" description="HTH merR-type" evidence="3">
    <location>
        <begin position="9"/>
        <end position="77"/>
    </location>
</feature>
<dbReference type="InterPro" id="IPR000551">
    <property type="entry name" value="MerR-type_HTH_dom"/>
</dbReference>
<organism evidence="4 5">
    <name type="scientific">Desulfoluna spongiiphila</name>
    <dbReference type="NCBI Taxonomy" id="419481"/>
    <lineage>
        <taxon>Bacteria</taxon>
        <taxon>Pseudomonadati</taxon>
        <taxon>Thermodesulfobacteriota</taxon>
        <taxon>Desulfobacteria</taxon>
        <taxon>Desulfobacterales</taxon>
        <taxon>Desulfolunaceae</taxon>
        <taxon>Desulfoluna</taxon>
    </lineage>
</organism>
<evidence type="ECO:0000313" key="4">
    <source>
        <dbReference type="EMBL" id="SCY11386.1"/>
    </source>
</evidence>
<dbReference type="PANTHER" id="PTHR30204">
    <property type="entry name" value="REDOX-CYCLING DRUG-SENSING TRANSCRIPTIONAL ACTIVATOR SOXR"/>
    <property type="match status" value="1"/>
</dbReference>
<evidence type="ECO:0000256" key="1">
    <source>
        <dbReference type="ARBA" id="ARBA00023125"/>
    </source>
</evidence>
<keyword evidence="1 4" id="KW-0238">DNA-binding</keyword>
<dbReference type="SMART" id="SM00422">
    <property type="entry name" value="HTH_MERR"/>
    <property type="match status" value="1"/>
</dbReference>